<dbReference type="GO" id="GO:0005886">
    <property type="term" value="C:plasma membrane"/>
    <property type="evidence" value="ECO:0007669"/>
    <property type="project" value="UniProtKB-SubCell"/>
</dbReference>
<name>A0A7X1E3N0_9BACT</name>
<evidence type="ECO:0000256" key="6">
    <source>
        <dbReference type="ARBA" id="ARBA00022989"/>
    </source>
</evidence>
<feature type="transmembrane region" description="Helical" evidence="8">
    <location>
        <begin position="53"/>
        <end position="75"/>
    </location>
</feature>
<keyword evidence="5 8" id="KW-0812">Transmembrane</keyword>
<evidence type="ECO:0000256" key="2">
    <source>
        <dbReference type="ARBA" id="ARBA00009773"/>
    </source>
</evidence>
<gene>
    <name evidence="9" type="ORF">H5P30_07905</name>
</gene>
<comment type="caution">
    <text evidence="9">The sequence shown here is derived from an EMBL/GenBank/DDBJ whole genome shotgun (WGS) entry which is preliminary data.</text>
</comment>
<evidence type="ECO:0000313" key="10">
    <source>
        <dbReference type="Proteomes" id="UP000525652"/>
    </source>
</evidence>
<proteinExistence type="inferred from homology"/>
<keyword evidence="10" id="KW-1185">Reference proteome</keyword>
<dbReference type="PANTHER" id="PTHR21716">
    <property type="entry name" value="TRANSMEMBRANE PROTEIN"/>
    <property type="match status" value="1"/>
</dbReference>
<comment type="similarity">
    <text evidence="2">Belongs to the autoinducer-2 exporter (AI-2E) (TC 2.A.86) family.</text>
</comment>
<dbReference type="AlphaFoldDB" id="A0A7X1E3N0"/>
<keyword evidence="7 8" id="KW-0472">Membrane</keyword>
<feature type="transmembrane region" description="Helical" evidence="8">
    <location>
        <begin position="20"/>
        <end position="47"/>
    </location>
</feature>
<dbReference type="EMBL" id="JACHVA010000071">
    <property type="protein sequence ID" value="MBC2601700.1"/>
    <property type="molecule type" value="Genomic_DNA"/>
</dbReference>
<feature type="transmembrane region" description="Helical" evidence="8">
    <location>
        <begin position="244"/>
        <end position="265"/>
    </location>
</feature>
<feature type="transmembrane region" description="Helical" evidence="8">
    <location>
        <begin position="344"/>
        <end position="371"/>
    </location>
</feature>
<feature type="transmembrane region" description="Helical" evidence="8">
    <location>
        <begin position="178"/>
        <end position="200"/>
    </location>
</feature>
<feature type="transmembrane region" description="Helical" evidence="8">
    <location>
        <begin position="304"/>
        <end position="324"/>
    </location>
</feature>
<dbReference type="Pfam" id="PF01594">
    <property type="entry name" value="AI-2E_transport"/>
    <property type="match status" value="1"/>
</dbReference>
<keyword evidence="4" id="KW-1003">Cell membrane</keyword>
<dbReference type="RefSeq" id="WP_185692415.1">
    <property type="nucleotide sequence ID" value="NZ_JACHVA010000071.1"/>
</dbReference>
<reference evidence="9 10" key="1">
    <citation type="submission" date="2020-07" db="EMBL/GenBank/DDBJ databases">
        <authorList>
            <person name="Feng X."/>
        </authorList>
    </citation>
    <scope>NUCLEOTIDE SEQUENCE [LARGE SCALE GENOMIC DNA]</scope>
    <source>
        <strain evidence="9 10">JCM14086</strain>
    </source>
</reference>
<feature type="transmembrane region" description="Helical" evidence="8">
    <location>
        <begin position="271"/>
        <end position="297"/>
    </location>
</feature>
<dbReference type="PANTHER" id="PTHR21716:SF53">
    <property type="entry name" value="PERMEASE PERM-RELATED"/>
    <property type="match status" value="1"/>
</dbReference>
<protein>
    <submittedName>
        <fullName evidence="9">AI-2E family transporter</fullName>
    </submittedName>
</protein>
<evidence type="ECO:0000256" key="7">
    <source>
        <dbReference type="ARBA" id="ARBA00023136"/>
    </source>
</evidence>
<organism evidence="9 10">
    <name type="scientific">Puniceicoccus vermicola</name>
    <dbReference type="NCBI Taxonomy" id="388746"/>
    <lineage>
        <taxon>Bacteria</taxon>
        <taxon>Pseudomonadati</taxon>
        <taxon>Verrucomicrobiota</taxon>
        <taxon>Opitutia</taxon>
        <taxon>Puniceicoccales</taxon>
        <taxon>Puniceicoccaceae</taxon>
        <taxon>Puniceicoccus</taxon>
    </lineage>
</organism>
<evidence type="ECO:0000256" key="3">
    <source>
        <dbReference type="ARBA" id="ARBA00022448"/>
    </source>
</evidence>
<evidence type="ECO:0000256" key="4">
    <source>
        <dbReference type="ARBA" id="ARBA00022475"/>
    </source>
</evidence>
<comment type="subcellular location">
    <subcellularLocation>
        <location evidence="1">Cell membrane</location>
        <topology evidence="1">Multi-pass membrane protein</topology>
    </subcellularLocation>
</comment>
<accession>A0A7X1E3N0</accession>
<sequence>MSEEDGKTGFWISPMQRKLITTALAGISIFVIGALIFEVFLLLSSFVQTFSGVLWPLAVAGIIAMLLQPIVGFLVKKTSLSRVWAIVVLYVLVVLATGAVLALVVPVLVEQTISFIKALPSIVDRLQEAINHRFPQIMDYLDSTLGATKVEEIQSQIESQISSLPEKLVPMATKVGSYASSFLGILTGLAIIPVYIFFFLKARGDKTGDIKKQLSWMKPEIRDDLIFLGSQFAHSMEAFFRGQIIIGLIMGVLLGIGFSIAGINFGFPLGLLIGLLNIIPYFGTMIGLATVLPIAWLQPEGGPILAAIGLGIFIAVQMLEGYFLTPRIMGDKTGLHPLTIIIAIFFWGIALGGILGMILAIPLTAFFVVAWRLLREKYLERWLGADDADAGDPVDREAIGQ</sequence>
<feature type="transmembrane region" description="Helical" evidence="8">
    <location>
        <begin position="87"/>
        <end position="109"/>
    </location>
</feature>
<dbReference type="InterPro" id="IPR002549">
    <property type="entry name" value="AI-2E-like"/>
</dbReference>
<dbReference type="Proteomes" id="UP000525652">
    <property type="component" value="Unassembled WGS sequence"/>
</dbReference>
<keyword evidence="3" id="KW-0813">Transport</keyword>
<evidence type="ECO:0000256" key="1">
    <source>
        <dbReference type="ARBA" id="ARBA00004651"/>
    </source>
</evidence>
<evidence type="ECO:0000313" key="9">
    <source>
        <dbReference type="EMBL" id="MBC2601700.1"/>
    </source>
</evidence>
<evidence type="ECO:0000256" key="5">
    <source>
        <dbReference type="ARBA" id="ARBA00022692"/>
    </source>
</evidence>
<keyword evidence="6 8" id="KW-1133">Transmembrane helix</keyword>
<evidence type="ECO:0000256" key="8">
    <source>
        <dbReference type="SAM" id="Phobius"/>
    </source>
</evidence>